<sequence length="182" mass="19575">MTDQPPPPPPEQPPPYPGAYGVPPGQPPGQPPGPPPPGAPPGGGYDPNYGYGPPGVPYGPPQHAHGEETTWAIFAYVGNILIGFLPPLVIYLVKKNDSPFTRFHAAQSMNYQLTMLIHLLAVAAVCVPPAIILEAPAFLALFILPYAELLIGGWVFLILGAVKAGKGQYYKFPTFFCYRMIR</sequence>
<evidence type="ECO:0000256" key="1">
    <source>
        <dbReference type="ARBA" id="ARBA00004141"/>
    </source>
</evidence>
<keyword evidence="8" id="KW-1185">Reference proteome</keyword>
<comment type="caution">
    <text evidence="7">The sequence shown here is derived from an EMBL/GenBank/DDBJ whole genome shotgun (WGS) entry which is preliminary data.</text>
</comment>
<proteinExistence type="predicted"/>
<evidence type="ECO:0000256" key="4">
    <source>
        <dbReference type="ARBA" id="ARBA00023136"/>
    </source>
</evidence>
<reference evidence="7 8" key="1">
    <citation type="submission" date="2019-03" db="EMBL/GenBank/DDBJ databases">
        <title>Draft genome sequences of novel Actinobacteria.</title>
        <authorList>
            <person name="Sahin N."/>
            <person name="Ay H."/>
            <person name="Saygin H."/>
        </authorList>
    </citation>
    <scope>NUCLEOTIDE SEQUENCE [LARGE SCALE GENOMIC DNA]</scope>
    <source>
        <strain evidence="7 8">DSM 45941</strain>
    </source>
</reference>
<keyword evidence="3 6" id="KW-1133">Transmembrane helix</keyword>
<gene>
    <name evidence="7" type="ORF">E1293_15130</name>
</gene>
<dbReference type="RefSeq" id="WP_132198025.1">
    <property type="nucleotide sequence ID" value="NZ_SMKY01000056.1"/>
</dbReference>
<organism evidence="7 8">
    <name type="scientific">Actinomadura darangshiensis</name>
    <dbReference type="NCBI Taxonomy" id="705336"/>
    <lineage>
        <taxon>Bacteria</taxon>
        <taxon>Bacillati</taxon>
        <taxon>Actinomycetota</taxon>
        <taxon>Actinomycetes</taxon>
        <taxon>Streptosporangiales</taxon>
        <taxon>Thermomonosporaceae</taxon>
        <taxon>Actinomadura</taxon>
    </lineage>
</organism>
<dbReference type="Pfam" id="PF09685">
    <property type="entry name" value="MamF_MmsF"/>
    <property type="match status" value="1"/>
</dbReference>
<feature type="transmembrane region" description="Helical" evidence="6">
    <location>
        <begin position="138"/>
        <end position="162"/>
    </location>
</feature>
<dbReference type="EMBL" id="SMKY01000056">
    <property type="protein sequence ID" value="TDD83228.1"/>
    <property type="molecule type" value="Genomic_DNA"/>
</dbReference>
<dbReference type="OrthoDB" id="9808930at2"/>
<keyword evidence="2 6" id="KW-0812">Transmembrane</keyword>
<evidence type="ECO:0000256" key="5">
    <source>
        <dbReference type="SAM" id="MobiDB-lite"/>
    </source>
</evidence>
<evidence type="ECO:0000256" key="2">
    <source>
        <dbReference type="ARBA" id="ARBA00022692"/>
    </source>
</evidence>
<evidence type="ECO:0000313" key="8">
    <source>
        <dbReference type="Proteomes" id="UP000295578"/>
    </source>
</evidence>
<name>A0A4R5BA34_9ACTN</name>
<feature type="transmembrane region" description="Helical" evidence="6">
    <location>
        <begin position="71"/>
        <end position="93"/>
    </location>
</feature>
<accession>A0A4R5BA34</accession>
<evidence type="ECO:0000313" key="7">
    <source>
        <dbReference type="EMBL" id="TDD83228.1"/>
    </source>
</evidence>
<dbReference type="InterPro" id="IPR019109">
    <property type="entry name" value="MamF_MmsF"/>
</dbReference>
<feature type="transmembrane region" description="Helical" evidence="6">
    <location>
        <begin position="113"/>
        <end position="132"/>
    </location>
</feature>
<dbReference type="AlphaFoldDB" id="A0A4R5BA34"/>
<feature type="region of interest" description="Disordered" evidence="5">
    <location>
        <begin position="1"/>
        <end position="62"/>
    </location>
</feature>
<dbReference type="Proteomes" id="UP000295578">
    <property type="component" value="Unassembled WGS sequence"/>
</dbReference>
<evidence type="ECO:0000256" key="3">
    <source>
        <dbReference type="ARBA" id="ARBA00022989"/>
    </source>
</evidence>
<evidence type="ECO:0000256" key="6">
    <source>
        <dbReference type="SAM" id="Phobius"/>
    </source>
</evidence>
<keyword evidence="4 6" id="KW-0472">Membrane</keyword>
<comment type="subcellular location">
    <subcellularLocation>
        <location evidence="1">Membrane</location>
        <topology evidence="1">Multi-pass membrane protein</topology>
    </subcellularLocation>
</comment>
<protein>
    <submittedName>
        <fullName evidence="7">DUF4870 domain-containing protein</fullName>
    </submittedName>
</protein>
<feature type="compositionally biased region" description="Pro residues" evidence="5">
    <location>
        <begin position="24"/>
        <end position="40"/>
    </location>
</feature>
<feature type="compositionally biased region" description="Pro residues" evidence="5">
    <location>
        <begin position="1"/>
        <end position="17"/>
    </location>
</feature>